<evidence type="ECO:0000256" key="3">
    <source>
        <dbReference type="ARBA" id="ARBA00023163"/>
    </source>
</evidence>
<dbReference type="PROSITE" id="PS01117">
    <property type="entry name" value="HTH_MARR_1"/>
    <property type="match status" value="1"/>
</dbReference>
<gene>
    <name evidence="5" type="ORF">A3783_05930</name>
</gene>
<dbReference type="RefSeq" id="WP_028106307.1">
    <property type="nucleotide sequence ID" value="NZ_LVVL01000001.1"/>
</dbReference>
<comment type="caution">
    <text evidence="5">The sequence shown here is derived from an EMBL/GenBank/DDBJ whole genome shotgun (WGS) entry which is preliminary data.</text>
</comment>
<dbReference type="PROSITE" id="PS50995">
    <property type="entry name" value="HTH_MARR_2"/>
    <property type="match status" value="1"/>
</dbReference>
<accession>A0ABX2VBD8</accession>
<evidence type="ECO:0000259" key="4">
    <source>
        <dbReference type="PROSITE" id="PS50995"/>
    </source>
</evidence>
<dbReference type="EMBL" id="LVVL01000001">
    <property type="protein sequence ID" value="OAN15471.1"/>
    <property type="molecule type" value="Genomic_DNA"/>
</dbReference>
<dbReference type="InterPro" id="IPR000835">
    <property type="entry name" value="HTH_MarR-typ"/>
</dbReference>
<keyword evidence="6" id="KW-1185">Reference proteome</keyword>
<dbReference type="Gene3D" id="1.10.10.10">
    <property type="entry name" value="Winged helix-like DNA-binding domain superfamily/Winged helix DNA-binding domain"/>
    <property type="match status" value="1"/>
</dbReference>
<dbReference type="Proteomes" id="UP000078447">
    <property type="component" value="Unassembled WGS sequence"/>
</dbReference>
<keyword evidence="3" id="KW-0804">Transcription</keyword>
<evidence type="ECO:0000313" key="6">
    <source>
        <dbReference type="Proteomes" id="UP000078447"/>
    </source>
</evidence>
<dbReference type="InterPro" id="IPR011991">
    <property type="entry name" value="ArsR-like_HTH"/>
</dbReference>
<dbReference type="Pfam" id="PF01047">
    <property type="entry name" value="MarR"/>
    <property type="match status" value="1"/>
</dbReference>
<name>A0ABX2VBD8_9BACL</name>
<evidence type="ECO:0000256" key="2">
    <source>
        <dbReference type="ARBA" id="ARBA00023125"/>
    </source>
</evidence>
<evidence type="ECO:0000313" key="5">
    <source>
        <dbReference type="EMBL" id="OAN15471.1"/>
    </source>
</evidence>
<dbReference type="CDD" id="cd00090">
    <property type="entry name" value="HTH_ARSR"/>
    <property type="match status" value="1"/>
</dbReference>
<organism evidence="5 6">
    <name type="scientific">Exiguobacterium undae</name>
    <dbReference type="NCBI Taxonomy" id="169177"/>
    <lineage>
        <taxon>Bacteria</taxon>
        <taxon>Bacillati</taxon>
        <taxon>Bacillota</taxon>
        <taxon>Bacilli</taxon>
        <taxon>Bacillales</taxon>
        <taxon>Bacillales Family XII. Incertae Sedis</taxon>
        <taxon>Exiguobacterium</taxon>
    </lineage>
</organism>
<dbReference type="InterPro" id="IPR023187">
    <property type="entry name" value="Tscrpt_reg_MarR-type_CS"/>
</dbReference>
<feature type="domain" description="HTH marR-type" evidence="4">
    <location>
        <begin position="1"/>
        <end position="131"/>
    </location>
</feature>
<sequence length="136" mass="15371">MSTIHEDFARLYYRLHPTWAENLSHQSVRILQTIQMAGVMTVKEIAKRFALSPNTASEHVKKLEGLGYIVKQRSETDQRVVQISLTSEGRTAVKTHTELDAGRVERVLAQLSPADQQAIQAAFRLFREAADDCFSD</sequence>
<dbReference type="SMART" id="SM00347">
    <property type="entry name" value="HTH_MARR"/>
    <property type="match status" value="1"/>
</dbReference>
<proteinExistence type="predicted"/>
<evidence type="ECO:0000256" key="1">
    <source>
        <dbReference type="ARBA" id="ARBA00023015"/>
    </source>
</evidence>
<reference evidence="5 6" key="1">
    <citation type="submission" date="2016-03" db="EMBL/GenBank/DDBJ databases">
        <authorList>
            <person name="Cho S.-Y."/>
            <person name="Lim S."/>
            <person name="Kim H."/>
            <person name="Soh E.H."/>
            <person name="Moon J.S."/>
        </authorList>
    </citation>
    <scope>NUCLEOTIDE SEQUENCE [LARGE SCALE GENOMIC DNA]</scope>
    <source>
        <strain evidence="5 6">KCTC 3810</strain>
    </source>
</reference>
<dbReference type="InterPro" id="IPR036388">
    <property type="entry name" value="WH-like_DNA-bd_sf"/>
</dbReference>
<keyword evidence="2" id="KW-0238">DNA-binding</keyword>
<dbReference type="PANTHER" id="PTHR42756">
    <property type="entry name" value="TRANSCRIPTIONAL REGULATOR, MARR"/>
    <property type="match status" value="1"/>
</dbReference>
<dbReference type="InterPro" id="IPR036390">
    <property type="entry name" value="WH_DNA-bd_sf"/>
</dbReference>
<keyword evidence="1" id="KW-0805">Transcription regulation</keyword>
<dbReference type="PANTHER" id="PTHR42756:SF1">
    <property type="entry name" value="TRANSCRIPTIONAL REPRESSOR OF EMRAB OPERON"/>
    <property type="match status" value="1"/>
</dbReference>
<protein>
    <recommendedName>
        <fullName evidence="4">HTH marR-type domain-containing protein</fullName>
    </recommendedName>
</protein>
<dbReference type="SUPFAM" id="SSF46785">
    <property type="entry name" value="Winged helix' DNA-binding domain"/>
    <property type="match status" value="1"/>
</dbReference>